<evidence type="ECO:0000313" key="11">
    <source>
        <dbReference type="Proteomes" id="UP000092460"/>
    </source>
</evidence>
<dbReference type="AlphaFoldDB" id="A0A1B0B9P8"/>
<evidence type="ECO:0000256" key="8">
    <source>
        <dbReference type="ARBA" id="ARBA00023136"/>
    </source>
</evidence>
<evidence type="ECO:0000256" key="4">
    <source>
        <dbReference type="ARBA" id="ARBA00022692"/>
    </source>
</evidence>
<dbReference type="InterPro" id="IPR008389">
    <property type="entry name" value="ATPase_V0-cplx_e1/e2_su"/>
</dbReference>
<keyword evidence="4 9" id="KW-0812">Transmembrane</keyword>
<comment type="subunit">
    <text evidence="9">V-ATPase is a heteromultimeric enzyme made up of two complexes: the ATP-hydrolytic V1 complex and the proton translocation V0 complex.</text>
</comment>
<keyword evidence="3 9" id="KW-0813">Transport</keyword>
<sequence>MAAALIPLLFLTIFWGIIGIVIPLLIPKGPNRGLIRCILVLTAASCWLFWFCCYMSQTNPLVGPMLPQKAVFMIAKKWGYKME</sequence>
<keyword evidence="8 9" id="KW-0472">Membrane</keyword>
<dbReference type="GO" id="GO:0046961">
    <property type="term" value="F:proton-transporting ATPase activity, rotational mechanism"/>
    <property type="evidence" value="ECO:0007669"/>
    <property type="project" value="InterPro"/>
</dbReference>
<comment type="similarity">
    <text evidence="2 9">Belongs to the V-ATPase e1/e2 subunit family.</text>
</comment>
<accession>A0A1B0B9P8</accession>
<reference evidence="11" key="1">
    <citation type="submission" date="2015-01" db="EMBL/GenBank/DDBJ databases">
        <authorList>
            <person name="Aksoy S."/>
            <person name="Warren W."/>
            <person name="Wilson R.K."/>
        </authorList>
    </citation>
    <scope>NUCLEOTIDE SEQUENCE [LARGE SCALE GENOMIC DNA]</scope>
    <source>
        <strain evidence="11">IAEA</strain>
    </source>
</reference>
<evidence type="ECO:0000256" key="9">
    <source>
        <dbReference type="PIRNR" id="PIRNR038097"/>
    </source>
</evidence>
<feature type="transmembrane region" description="Helical" evidence="9">
    <location>
        <begin position="38"/>
        <end position="57"/>
    </location>
</feature>
<dbReference type="Pfam" id="PF05493">
    <property type="entry name" value="ATP_synt_H"/>
    <property type="match status" value="1"/>
</dbReference>
<protein>
    <recommendedName>
        <fullName evidence="9">V-type proton ATPase subunit</fullName>
    </recommendedName>
</protein>
<dbReference type="PANTHER" id="PTHR12263:SF0">
    <property type="entry name" value="V-TYPE PROTON ATPASE SUBUNIT"/>
    <property type="match status" value="1"/>
</dbReference>
<dbReference type="GO" id="GO:0012505">
    <property type="term" value="C:endomembrane system"/>
    <property type="evidence" value="ECO:0007669"/>
    <property type="project" value="UniProtKB-SubCell"/>
</dbReference>
<keyword evidence="5 9" id="KW-0375">Hydrogen ion transport</keyword>
<dbReference type="InterPro" id="IPR017385">
    <property type="entry name" value="ATPase_V0-cplx_e1/e2_su_met"/>
</dbReference>
<proteinExistence type="inferred from homology"/>
<dbReference type="EMBL" id="JXJN01010515">
    <property type="status" value="NOT_ANNOTATED_CDS"/>
    <property type="molecule type" value="Genomic_DNA"/>
</dbReference>
<organism evidence="10 11">
    <name type="scientific">Glossina palpalis gambiensis</name>
    <dbReference type="NCBI Taxonomy" id="67801"/>
    <lineage>
        <taxon>Eukaryota</taxon>
        <taxon>Metazoa</taxon>
        <taxon>Ecdysozoa</taxon>
        <taxon>Arthropoda</taxon>
        <taxon>Hexapoda</taxon>
        <taxon>Insecta</taxon>
        <taxon>Pterygota</taxon>
        <taxon>Neoptera</taxon>
        <taxon>Endopterygota</taxon>
        <taxon>Diptera</taxon>
        <taxon>Brachycera</taxon>
        <taxon>Muscomorpha</taxon>
        <taxon>Hippoboscoidea</taxon>
        <taxon>Glossinidae</taxon>
        <taxon>Glossina</taxon>
    </lineage>
</organism>
<keyword evidence="7 9" id="KW-0406">Ion transport</keyword>
<evidence type="ECO:0000256" key="1">
    <source>
        <dbReference type="ARBA" id="ARBA00004127"/>
    </source>
</evidence>
<dbReference type="PANTHER" id="PTHR12263">
    <property type="entry name" value="VACUOLAR ATP SYNTHASE SUBUNIT H"/>
    <property type="match status" value="1"/>
</dbReference>
<dbReference type="GO" id="GO:0033181">
    <property type="term" value="C:plasma membrane proton-transporting V-type ATPase complex"/>
    <property type="evidence" value="ECO:0007669"/>
    <property type="project" value="TreeGrafter"/>
</dbReference>
<evidence type="ECO:0000256" key="3">
    <source>
        <dbReference type="ARBA" id="ARBA00022448"/>
    </source>
</evidence>
<dbReference type="Proteomes" id="UP000092460">
    <property type="component" value="Unassembled WGS sequence"/>
</dbReference>
<dbReference type="PIRSF" id="PIRSF038097">
    <property type="entry name" value="V-ATP_synth_e1/e2"/>
    <property type="match status" value="1"/>
</dbReference>
<dbReference type="GO" id="GO:0033179">
    <property type="term" value="C:proton-transporting V-type ATPase, V0 domain"/>
    <property type="evidence" value="ECO:0007669"/>
    <property type="project" value="UniProtKB-UniRule"/>
</dbReference>
<comment type="subcellular location">
    <subcellularLocation>
        <location evidence="1">Endomembrane system</location>
        <topology evidence="1">Multi-pass membrane protein</topology>
    </subcellularLocation>
    <subcellularLocation>
        <location evidence="9">Membrane</location>
        <topology evidence="9">Multi-pass membrane protein</topology>
    </subcellularLocation>
</comment>
<evidence type="ECO:0000256" key="6">
    <source>
        <dbReference type="ARBA" id="ARBA00022989"/>
    </source>
</evidence>
<feature type="transmembrane region" description="Helical" evidence="9">
    <location>
        <begin position="6"/>
        <end position="26"/>
    </location>
</feature>
<comment type="function">
    <text evidence="9">Subunit of the V0 complex of vacuolar(H+)-ATPase (V-ATPase), a multisubunit enzyme composed of a peripheral complex (V1) that hydrolyzes ATP and a membrane integral complex (V0) that translocates protons. V-ATPase is responsible for acidifying and maintaining the pH of intracellular compartments and in some cell types, is targeted to the plasma membrane, where it is responsible for acidifying the extracellular environment.</text>
</comment>
<keyword evidence="6 9" id="KW-1133">Transmembrane helix</keyword>
<evidence type="ECO:0000256" key="7">
    <source>
        <dbReference type="ARBA" id="ARBA00023065"/>
    </source>
</evidence>
<reference evidence="10" key="2">
    <citation type="submission" date="2020-05" db="UniProtKB">
        <authorList>
            <consortium name="EnsemblMetazoa"/>
        </authorList>
    </citation>
    <scope>IDENTIFICATION</scope>
    <source>
        <strain evidence="10">IAEA</strain>
    </source>
</reference>
<dbReference type="EnsemblMetazoa" id="GPPI023253-RA">
    <property type="protein sequence ID" value="GPPI023253-PA"/>
    <property type="gene ID" value="GPPI023253"/>
</dbReference>
<dbReference type="STRING" id="67801.A0A1B0B9P8"/>
<evidence type="ECO:0000313" key="10">
    <source>
        <dbReference type="EnsemblMetazoa" id="GPPI023253-PA"/>
    </source>
</evidence>
<evidence type="ECO:0000256" key="5">
    <source>
        <dbReference type="ARBA" id="ARBA00022781"/>
    </source>
</evidence>
<dbReference type="VEuPathDB" id="VectorBase:GPPI023253"/>
<evidence type="ECO:0000256" key="2">
    <source>
        <dbReference type="ARBA" id="ARBA00008328"/>
    </source>
</evidence>
<keyword evidence="11" id="KW-1185">Reference proteome</keyword>
<name>A0A1B0B9P8_9MUSC</name>